<comment type="caution">
    <text evidence="1">The sequence shown here is derived from an EMBL/GenBank/DDBJ whole genome shotgun (WGS) entry which is preliminary data.</text>
</comment>
<dbReference type="Proteomes" id="UP000828048">
    <property type="component" value="Chromosome 6"/>
</dbReference>
<keyword evidence="2" id="KW-1185">Reference proteome</keyword>
<dbReference type="EMBL" id="CM037156">
    <property type="protein sequence ID" value="KAH7837420.1"/>
    <property type="molecule type" value="Genomic_DNA"/>
</dbReference>
<proteinExistence type="predicted"/>
<evidence type="ECO:0000313" key="2">
    <source>
        <dbReference type="Proteomes" id="UP000828048"/>
    </source>
</evidence>
<protein>
    <submittedName>
        <fullName evidence="1">Uncharacterized protein</fullName>
    </submittedName>
</protein>
<accession>A0ACB7XA64</accession>
<organism evidence="1 2">
    <name type="scientific">Vaccinium darrowii</name>
    <dbReference type="NCBI Taxonomy" id="229202"/>
    <lineage>
        <taxon>Eukaryota</taxon>
        <taxon>Viridiplantae</taxon>
        <taxon>Streptophyta</taxon>
        <taxon>Embryophyta</taxon>
        <taxon>Tracheophyta</taxon>
        <taxon>Spermatophyta</taxon>
        <taxon>Magnoliopsida</taxon>
        <taxon>eudicotyledons</taxon>
        <taxon>Gunneridae</taxon>
        <taxon>Pentapetalae</taxon>
        <taxon>asterids</taxon>
        <taxon>Ericales</taxon>
        <taxon>Ericaceae</taxon>
        <taxon>Vaccinioideae</taxon>
        <taxon>Vaccinieae</taxon>
        <taxon>Vaccinium</taxon>
    </lineage>
</organism>
<sequence>MTAKDCGQHHDDGKQQYRNLLAALVAFILLVLLVILLVFLILRPTKPKFILIDATVYAFNHSSPNFLTTTIQITLSSRNPNDRVGIFYDEIEVYATYRSQQITLPTLLPPTYQGHKDINVWSPFVYGNEVPVAPYVGEALGEDNVAGTVLIDVKVDGTVKWKVGTWVSGKYHLHVNCPAYISFGNKNSGIPVGPAVKFQLVQSCHVDV</sequence>
<name>A0ACB7XA64_9ERIC</name>
<gene>
    <name evidence="1" type="ORF">Vadar_013685</name>
</gene>
<evidence type="ECO:0000313" key="1">
    <source>
        <dbReference type="EMBL" id="KAH7837420.1"/>
    </source>
</evidence>
<reference evidence="1 2" key="1">
    <citation type="journal article" date="2021" name="Hortic Res">
        <title>High-quality reference genome and annotation aids understanding of berry development for evergreen blueberry (Vaccinium darrowii).</title>
        <authorList>
            <person name="Yu J."/>
            <person name="Hulse-Kemp A.M."/>
            <person name="Babiker E."/>
            <person name="Staton M."/>
        </authorList>
    </citation>
    <scope>NUCLEOTIDE SEQUENCE [LARGE SCALE GENOMIC DNA]</scope>
    <source>
        <strain evidence="2">cv. NJ 8807/NJ 8810</strain>
        <tissue evidence="1">Young leaf</tissue>
    </source>
</reference>